<dbReference type="RefSeq" id="WP_071310252.1">
    <property type="nucleotide sequence ID" value="NZ_MLQR01000031.1"/>
</dbReference>
<name>A0A1S2LJU1_9BACI</name>
<gene>
    <name evidence="2" type="ORF">BKP37_14200</name>
</gene>
<evidence type="ECO:0000313" key="2">
    <source>
        <dbReference type="EMBL" id="OIJ12574.1"/>
    </source>
</evidence>
<proteinExistence type="predicted"/>
<protein>
    <submittedName>
        <fullName evidence="2">Uncharacterized protein</fullName>
    </submittedName>
</protein>
<keyword evidence="1" id="KW-0812">Transmembrane</keyword>
<keyword evidence="1" id="KW-1133">Transmembrane helix</keyword>
<keyword evidence="1" id="KW-0472">Membrane</keyword>
<reference evidence="2 3" key="1">
    <citation type="submission" date="2016-10" db="EMBL/GenBank/DDBJ databases">
        <title>Draft genome sequences of four alkaliphilic bacteria belonging to the Anaerobacillus genus.</title>
        <authorList>
            <person name="Bassil N.M."/>
            <person name="Lloyd J.R."/>
        </authorList>
    </citation>
    <scope>NUCLEOTIDE SEQUENCE [LARGE SCALE GENOMIC DNA]</scope>
    <source>
        <strain evidence="2 3">DSM 18345</strain>
    </source>
</reference>
<comment type="caution">
    <text evidence="2">The sequence shown here is derived from an EMBL/GenBank/DDBJ whole genome shotgun (WGS) entry which is preliminary data.</text>
</comment>
<feature type="transmembrane region" description="Helical" evidence="1">
    <location>
        <begin position="20"/>
        <end position="42"/>
    </location>
</feature>
<evidence type="ECO:0000256" key="1">
    <source>
        <dbReference type="SAM" id="Phobius"/>
    </source>
</evidence>
<keyword evidence="3" id="KW-1185">Reference proteome</keyword>
<evidence type="ECO:0000313" key="3">
    <source>
        <dbReference type="Proteomes" id="UP000179524"/>
    </source>
</evidence>
<dbReference type="AlphaFoldDB" id="A0A1S2LJU1"/>
<accession>A0A1S2LJU1</accession>
<dbReference type="OrthoDB" id="2914066at2"/>
<sequence length="65" mass="7286">MVESFLEYGLGPHGRILADFYIQYQFPINSAVVGVTVFKLFFSRKKKNDALQPSTAANEGESMKV</sequence>
<dbReference type="EMBL" id="MLQR01000031">
    <property type="protein sequence ID" value="OIJ12574.1"/>
    <property type="molecule type" value="Genomic_DNA"/>
</dbReference>
<dbReference type="Proteomes" id="UP000179524">
    <property type="component" value="Unassembled WGS sequence"/>
</dbReference>
<organism evidence="2 3">
    <name type="scientific">Anaerobacillus alkalilacustris</name>
    <dbReference type="NCBI Taxonomy" id="393763"/>
    <lineage>
        <taxon>Bacteria</taxon>
        <taxon>Bacillati</taxon>
        <taxon>Bacillota</taxon>
        <taxon>Bacilli</taxon>
        <taxon>Bacillales</taxon>
        <taxon>Bacillaceae</taxon>
        <taxon>Anaerobacillus</taxon>
    </lineage>
</organism>